<dbReference type="Pfam" id="PF20163">
    <property type="entry name" value="DUF6536"/>
    <property type="match status" value="1"/>
</dbReference>
<proteinExistence type="predicted"/>
<evidence type="ECO:0000256" key="1">
    <source>
        <dbReference type="SAM" id="Phobius"/>
    </source>
</evidence>
<keyword evidence="1" id="KW-0812">Transmembrane</keyword>
<dbReference type="PANTHER" id="PTHR35395">
    <property type="entry name" value="DUF6536 DOMAIN-CONTAINING PROTEIN"/>
    <property type="match status" value="1"/>
</dbReference>
<feature type="domain" description="DUF6536" evidence="2">
    <location>
        <begin position="1"/>
        <end position="80"/>
    </location>
</feature>
<feature type="transmembrane region" description="Helical" evidence="1">
    <location>
        <begin position="443"/>
        <end position="466"/>
    </location>
</feature>
<keyword evidence="1" id="KW-1133">Transmembrane helix</keyword>
<feature type="transmembrane region" description="Helical" evidence="1">
    <location>
        <begin position="401"/>
        <end position="422"/>
    </location>
</feature>
<accession>A0A6A6IWJ6</accession>
<dbReference type="PANTHER" id="PTHR35395:SF1">
    <property type="entry name" value="DUF6536 DOMAIN-CONTAINING PROTEIN"/>
    <property type="match status" value="1"/>
</dbReference>
<feature type="transmembrane region" description="Helical" evidence="1">
    <location>
        <begin position="233"/>
        <end position="257"/>
    </location>
</feature>
<keyword evidence="1" id="KW-0472">Membrane</keyword>
<dbReference type="RefSeq" id="XP_033689929.1">
    <property type="nucleotide sequence ID" value="XM_033824670.1"/>
</dbReference>
<dbReference type="InterPro" id="IPR046623">
    <property type="entry name" value="DUF6536"/>
</dbReference>
<name>A0A6A6IWJ6_9PLEO</name>
<dbReference type="GeneID" id="54578000"/>
<feature type="transmembrane region" description="Helical" evidence="1">
    <location>
        <begin position="325"/>
        <end position="347"/>
    </location>
</feature>
<organism evidence="3 4">
    <name type="scientific">Trematosphaeria pertusa</name>
    <dbReference type="NCBI Taxonomy" id="390896"/>
    <lineage>
        <taxon>Eukaryota</taxon>
        <taxon>Fungi</taxon>
        <taxon>Dikarya</taxon>
        <taxon>Ascomycota</taxon>
        <taxon>Pezizomycotina</taxon>
        <taxon>Dothideomycetes</taxon>
        <taxon>Pleosporomycetidae</taxon>
        <taxon>Pleosporales</taxon>
        <taxon>Massarineae</taxon>
        <taxon>Trematosphaeriaceae</taxon>
        <taxon>Trematosphaeria</taxon>
    </lineage>
</organism>
<evidence type="ECO:0000313" key="4">
    <source>
        <dbReference type="Proteomes" id="UP000800094"/>
    </source>
</evidence>
<evidence type="ECO:0000313" key="3">
    <source>
        <dbReference type="EMBL" id="KAF2254925.1"/>
    </source>
</evidence>
<dbReference type="AlphaFoldDB" id="A0A6A6IWJ6"/>
<dbReference type="EMBL" id="ML987190">
    <property type="protein sequence ID" value="KAF2254925.1"/>
    <property type="molecule type" value="Genomic_DNA"/>
</dbReference>
<feature type="transmembrane region" description="Helical" evidence="1">
    <location>
        <begin position="40"/>
        <end position="57"/>
    </location>
</feature>
<gene>
    <name evidence="3" type="ORF">BU26DRAFT_448026</name>
</gene>
<keyword evidence="4" id="KW-1185">Reference proteome</keyword>
<feature type="transmembrane region" description="Helical" evidence="1">
    <location>
        <begin position="503"/>
        <end position="524"/>
    </location>
</feature>
<dbReference type="Proteomes" id="UP000800094">
    <property type="component" value="Unassembled WGS sequence"/>
</dbReference>
<evidence type="ECO:0000259" key="2">
    <source>
        <dbReference type="Pfam" id="PF20163"/>
    </source>
</evidence>
<sequence length="593" mass="65540">MQCMSAPTRADADRAHARFRWVDIGVPSVRNLRHVSGGRAVVWFLLGLSSLPLHLFYNSTIFSSLGAFKYDVFSANEAFAADPTTDDLQIKGSFRYDVNGDTIEGSTLLESVHRDKLEKLGVNDCITKYAQSYQTNYGNLFLVVSNSTSDYDTAEPVVGFEARDVPIDWYFGTNGVPFEWICRDSSCTGGFTLANCETFLPCITSNLADWKPFKKSIEYCLGEKIEGHCQLAYSIHLAIVVLLIGAGKTSLMLYIAFRFKERPLLTIGDAVASYLQRPDMYTQRACLVGRKEVQKEFQTGNIMGQRKQYVQKPVRRYRAASIMRMGVLVLAFIIIFAASMFLLWYGVNQTTGLESRSAVWKLGLGAVNSSTLIAWNIPGRGVRSLITNVVVANSPQLVFSFLYLTMNGLATTMSLASEWSRFAISRKGLRVSIDPKGSQRSSYFLQLPFRLGLPLMVMCGTMHWLISQSLFLVSVDVYDLRDSSKGTSPVDDESYITCGYSPVAILATILVGTFAFAAIIALGWKRLKSGMPVAGSCSAAIAAACQPGSAPYRVEAAWEKVQWGVMGTSYVEPGHCGFSMDHVDLPEDGKFYE</sequence>
<protein>
    <recommendedName>
        <fullName evidence="2">DUF6536 domain-containing protein</fullName>
    </recommendedName>
</protein>
<dbReference type="OrthoDB" id="5429634at2759"/>
<reference evidence="3" key="1">
    <citation type="journal article" date="2020" name="Stud. Mycol.">
        <title>101 Dothideomycetes genomes: a test case for predicting lifestyles and emergence of pathogens.</title>
        <authorList>
            <person name="Haridas S."/>
            <person name="Albert R."/>
            <person name="Binder M."/>
            <person name="Bloem J."/>
            <person name="Labutti K."/>
            <person name="Salamov A."/>
            <person name="Andreopoulos B."/>
            <person name="Baker S."/>
            <person name="Barry K."/>
            <person name="Bills G."/>
            <person name="Bluhm B."/>
            <person name="Cannon C."/>
            <person name="Castanera R."/>
            <person name="Culley D."/>
            <person name="Daum C."/>
            <person name="Ezra D."/>
            <person name="Gonzalez J."/>
            <person name="Henrissat B."/>
            <person name="Kuo A."/>
            <person name="Liang C."/>
            <person name="Lipzen A."/>
            <person name="Lutzoni F."/>
            <person name="Magnuson J."/>
            <person name="Mondo S."/>
            <person name="Nolan M."/>
            <person name="Ohm R."/>
            <person name="Pangilinan J."/>
            <person name="Park H.-J."/>
            <person name="Ramirez L."/>
            <person name="Alfaro M."/>
            <person name="Sun H."/>
            <person name="Tritt A."/>
            <person name="Yoshinaga Y."/>
            <person name="Zwiers L.-H."/>
            <person name="Turgeon B."/>
            <person name="Goodwin S."/>
            <person name="Spatafora J."/>
            <person name="Crous P."/>
            <person name="Grigoriev I."/>
        </authorList>
    </citation>
    <scope>NUCLEOTIDE SEQUENCE</scope>
    <source>
        <strain evidence="3">CBS 122368</strain>
    </source>
</reference>